<dbReference type="EMBL" id="ML994646">
    <property type="protein sequence ID" value="KAF2182882.1"/>
    <property type="molecule type" value="Genomic_DNA"/>
</dbReference>
<evidence type="ECO:0000313" key="3">
    <source>
        <dbReference type="EMBL" id="KAF2182882.1"/>
    </source>
</evidence>
<dbReference type="PANTHER" id="PTHR24148:SF78">
    <property type="entry name" value="HETEROKARYON INCOMPATIBILITY DOMAIN-CONTAINING PROTEIN"/>
    <property type="match status" value="1"/>
</dbReference>
<proteinExistence type="predicted"/>
<dbReference type="InterPro" id="IPR011990">
    <property type="entry name" value="TPR-like_helical_dom_sf"/>
</dbReference>
<dbReference type="Proteomes" id="UP000800200">
    <property type="component" value="Unassembled WGS sequence"/>
</dbReference>
<accession>A0A6A6DWZ5</accession>
<feature type="coiled-coil region" evidence="1">
    <location>
        <begin position="502"/>
        <end position="529"/>
    </location>
</feature>
<evidence type="ECO:0000313" key="4">
    <source>
        <dbReference type="Proteomes" id="UP000800200"/>
    </source>
</evidence>
<dbReference type="Pfam" id="PF06985">
    <property type="entry name" value="HET"/>
    <property type="match status" value="1"/>
</dbReference>
<dbReference type="AlphaFoldDB" id="A0A6A6DWZ5"/>
<dbReference type="InterPro" id="IPR052895">
    <property type="entry name" value="HetReg/Transcr_Mod"/>
</dbReference>
<dbReference type="OrthoDB" id="194358at2759"/>
<dbReference type="Gene3D" id="1.25.40.10">
    <property type="entry name" value="Tetratricopeptide repeat domain"/>
    <property type="match status" value="1"/>
</dbReference>
<keyword evidence="1" id="KW-0175">Coiled coil</keyword>
<feature type="domain" description="Heterokaryon incompatibility" evidence="2">
    <location>
        <begin position="61"/>
        <end position="194"/>
    </location>
</feature>
<keyword evidence="4" id="KW-1185">Reference proteome</keyword>
<protein>
    <submittedName>
        <fullName evidence="3">HET-domain-containing protein</fullName>
    </submittedName>
</protein>
<dbReference type="PANTHER" id="PTHR24148">
    <property type="entry name" value="ANKYRIN REPEAT DOMAIN-CONTAINING PROTEIN 39 HOMOLOG-RELATED"/>
    <property type="match status" value="1"/>
</dbReference>
<dbReference type="SUPFAM" id="SSF48452">
    <property type="entry name" value="TPR-like"/>
    <property type="match status" value="1"/>
</dbReference>
<organism evidence="3 4">
    <name type="scientific">Zopfia rhizophila CBS 207.26</name>
    <dbReference type="NCBI Taxonomy" id="1314779"/>
    <lineage>
        <taxon>Eukaryota</taxon>
        <taxon>Fungi</taxon>
        <taxon>Dikarya</taxon>
        <taxon>Ascomycota</taxon>
        <taxon>Pezizomycotina</taxon>
        <taxon>Dothideomycetes</taxon>
        <taxon>Dothideomycetes incertae sedis</taxon>
        <taxon>Zopfiaceae</taxon>
        <taxon>Zopfia</taxon>
    </lineage>
</organism>
<gene>
    <name evidence="3" type="ORF">K469DRAFT_787644</name>
</gene>
<dbReference type="Pfam" id="PF13424">
    <property type="entry name" value="TPR_12"/>
    <property type="match status" value="1"/>
</dbReference>
<feature type="non-terminal residue" evidence="3">
    <location>
        <position position="568"/>
    </location>
</feature>
<reference evidence="3" key="1">
    <citation type="journal article" date="2020" name="Stud. Mycol.">
        <title>101 Dothideomycetes genomes: a test case for predicting lifestyles and emergence of pathogens.</title>
        <authorList>
            <person name="Haridas S."/>
            <person name="Albert R."/>
            <person name="Binder M."/>
            <person name="Bloem J."/>
            <person name="Labutti K."/>
            <person name="Salamov A."/>
            <person name="Andreopoulos B."/>
            <person name="Baker S."/>
            <person name="Barry K."/>
            <person name="Bills G."/>
            <person name="Bluhm B."/>
            <person name="Cannon C."/>
            <person name="Castanera R."/>
            <person name="Culley D."/>
            <person name="Daum C."/>
            <person name="Ezra D."/>
            <person name="Gonzalez J."/>
            <person name="Henrissat B."/>
            <person name="Kuo A."/>
            <person name="Liang C."/>
            <person name="Lipzen A."/>
            <person name="Lutzoni F."/>
            <person name="Magnuson J."/>
            <person name="Mondo S."/>
            <person name="Nolan M."/>
            <person name="Ohm R."/>
            <person name="Pangilinan J."/>
            <person name="Park H.-J."/>
            <person name="Ramirez L."/>
            <person name="Alfaro M."/>
            <person name="Sun H."/>
            <person name="Tritt A."/>
            <person name="Yoshinaga Y."/>
            <person name="Zwiers L.-H."/>
            <person name="Turgeon B."/>
            <person name="Goodwin S."/>
            <person name="Spatafora J."/>
            <person name="Crous P."/>
            <person name="Grigoriev I."/>
        </authorList>
    </citation>
    <scope>NUCLEOTIDE SEQUENCE</scope>
    <source>
        <strain evidence="3">CBS 207.26</strain>
    </source>
</reference>
<dbReference type="InterPro" id="IPR010730">
    <property type="entry name" value="HET"/>
</dbReference>
<evidence type="ECO:0000256" key="1">
    <source>
        <dbReference type="SAM" id="Coils"/>
    </source>
</evidence>
<evidence type="ECO:0000259" key="2">
    <source>
        <dbReference type="Pfam" id="PF06985"/>
    </source>
</evidence>
<name>A0A6A6DWZ5_9PEZI</name>
<sequence>MSYAMSLYSHSKLSGLHSIRLLRLMPHEAKAAPIQCQLFNYSLRGKYEQPDLDDHTGTHLYEALSYVWGDSDKLQSISIDNHDFPVTVNLYAALSHLRDCTIERIIWVDAVCINQADWEERGRQVQLMAEIYSKANRVVVWLGIAADDSDGALEEIRVAAGNESTNPSGEKKNQQAILALLQRPWFRRIWVLQEVAAARHILIMCGSKDIDGYAFCLGLRPLRLSYATCPGLQSLIRSVTYLIRGSIFRPKHARSSSDKVSLDIRPLCELIDMYHTHEATERCDKVYALLGMSSDNPSAAGLSPDYRIPWGRLFKHLIEYLLYGQVSAETWDDREMAVIKSKGCILGKVSLVKSHISWDDKQVVDITFKNTPRYLGDKMEWSACWTLQVSAKPIRQGDLVCLLRGASQPTIIRPSKDYLAIIMIAITPLEDTGTQRKGARGRALFPLVTNFPHDFLLVWKWEKSLGKFQDQEEYETLLKTVSQGPESLNPRLADQATRLWNMALILEDAEEYENAEKRLQEAIRGYERMFGKEHPHTVKSMNKLGLVYKGKQQWKEAEKLFKQVTETR</sequence>